<evidence type="ECO:0000313" key="3">
    <source>
        <dbReference type="EMBL" id="CAD0112552.1"/>
    </source>
</evidence>
<dbReference type="AlphaFoldDB" id="A0A9N8PVF2"/>
<keyword evidence="2" id="KW-0560">Oxidoreductase</keyword>
<dbReference type="Gene3D" id="3.40.50.720">
    <property type="entry name" value="NAD(P)-binding Rossmann-like Domain"/>
    <property type="match status" value="1"/>
</dbReference>
<dbReference type="EMBL" id="CAINUL010000015">
    <property type="protein sequence ID" value="CAD0112552.1"/>
    <property type="molecule type" value="Genomic_DNA"/>
</dbReference>
<name>A0A9N8PVF2_9PEZI</name>
<comment type="similarity">
    <text evidence="1">Belongs to the short-chain dehydrogenases/reductases (SDR) family.</text>
</comment>
<dbReference type="OrthoDB" id="191139at2759"/>
<sequence length="367" mass="39913">MSPSAFVAHQQTSSMSEIPSITGAMETIRNTISENLGGPAHALASPENSFSLEEVPDLSGKVAVVTGGSEGIGFGCTHTLLSKNISKLFVTSMRQEVADEALNAIEEEFGPEARKKFIWKQCDLSDWVQTSKVASEIAEQTDRIDILINNAGRGIMTRQLNKDGIDLHMAVNHFGHVVLTSHLLPTIKGTADKGNTVRIVCVSSNLHAQAPKETEFASVAELNKDYGPQPQYGRSKLANLLYAKWLNQHLKAEHPNIIVNAIHPGIVDTAQTNVHIHEAFPLLGYGMSVGLKPFRKSQFEGCVSSMYAATMAETGGNYIAPQKVYETPSEMGQDMTLADRLMKLTAEIVESKTRTESSAKGCPFKED</sequence>
<proteinExistence type="inferred from homology"/>
<dbReference type="SUPFAM" id="SSF51735">
    <property type="entry name" value="NAD(P)-binding Rossmann-fold domains"/>
    <property type="match status" value="1"/>
</dbReference>
<keyword evidence="4" id="KW-1185">Reference proteome</keyword>
<protein>
    <recommendedName>
        <fullName evidence="5">Retinol dehydrogenase 12</fullName>
    </recommendedName>
</protein>
<comment type="caution">
    <text evidence="3">The sequence shown here is derived from an EMBL/GenBank/DDBJ whole genome shotgun (WGS) entry which is preliminary data.</text>
</comment>
<gene>
    <name evidence="3" type="ORF">AWRI4620_LOCUS6807</name>
</gene>
<dbReference type="InterPro" id="IPR036291">
    <property type="entry name" value="NAD(P)-bd_dom_sf"/>
</dbReference>
<dbReference type="Proteomes" id="UP000745764">
    <property type="component" value="Unassembled WGS sequence"/>
</dbReference>
<dbReference type="Pfam" id="PF00106">
    <property type="entry name" value="adh_short"/>
    <property type="match status" value="1"/>
</dbReference>
<dbReference type="InterPro" id="IPR002347">
    <property type="entry name" value="SDR_fam"/>
</dbReference>
<evidence type="ECO:0000313" key="4">
    <source>
        <dbReference type="Proteomes" id="UP000745764"/>
    </source>
</evidence>
<organism evidence="3 4">
    <name type="scientific">Aureobasidium uvarum</name>
    <dbReference type="NCBI Taxonomy" id="2773716"/>
    <lineage>
        <taxon>Eukaryota</taxon>
        <taxon>Fungi</taxon>
        <taxon>Dikarya</taxon>
        <taxon>Ascomycota</taxon>
        <taxon>Pezizomycotina</taxon>
        <taxon>Dothideomycetes</taxon>
        <taxon>Dothideomycetidae</taxon>
        <taxon>Dothideales</taxon>
        <taxon>Saccotheciaceae</taxon>
        <taxon>Aureobasidium</taxon>
    </lineage>
</organism>
<dbReference type="PANTHER" id="PTHR24320:SF33">
    <property type="entry name" value="OXIDOREDUCTASE BLI-4, MITOCHONDRIAL-RELATED"/>
    <property type="match status" value="1"/>
</dbReference>
<dbReference type="GO" id="GO:0016491">
    <property type="term" value="F:oxidoreductase activity"/>
    <property type="evidence" value="ECO:0007669"/>
    <property type="project" value="UniProtKB-KW"/>
</dbReference>
<evidence type="ECO:0000256" key="2">
    <source>
        <dbReference type="ARBA" id="ARBA00023002"/>
    </source>
</evidence>
<accession>A0A9N8PVF2</accession>
<dbReference type="PRINTS" id="PR00081">
    <property type="entry name" value="GDHRDH"/>
</dbReference>
<evidence type="ECO:0000256" key="1">
    <source>
        <dbReference type="ARBA" id="ARBA00006484"/>
    </source>
</evidence>
<evidence type="ECO:0008006" key="5">
    <source>
        <dbReference type="Google" id="ProtNLM"/>
    </source>
</evidence>
<reference evidence="3" key="1">
    <citation type="submission" date="2020-06" db="EMBL/GenBank/DDBJ databases">
        <authorList>
            <person name="Onetto C."/>
        </authorList>
    </citation>
    <scope>NUCLEOTIDE SEQUENCE</scope>
</reference>
<dbReference type="PANTHER" id="PTHR24320">
    <property type="entry name" value="RETINOL DEHYDROGENASE"/>
    <property type="match status" value="1"/>
</dbReference>